<dbReference type="AlphaFoldDB" id="A0A7X0JAC6"/>
<feature type="transmembrane region" description="Helical" evidence="1">
    <location>
        <begin position="25"/>
        <end position="44"/>
    </location>
</feature>
<evidence type="ECO:0000256" key="1">
    <source>
        <dbReference type="SAM" id="Phobius"/>
    </source>
</evidence>
<evidence type="ECO:0000313" key="3">
    <source>
        <dbReference type="Proteomes" id="UP000522313"/>
    </source>
</evidence>
<dbReference type="Proteomes" id="UP000522313">
    <property type="component" value="Unassembled WGS sequence"/>
</dbReference>
<gene>
    <name evidence="2" type="ORF">F4693_000941</name>
</gene>
<accession>A0A7X0JAC6</accession>
<dbReference type="InterPro" id="IPR011990">
    <property type="entry name" value="TPR-like_helical_dom_sf"/>
</dbReference>
<dbReference type="SUPFAM" id="SSF48452">
    <property type="entry name" value="TPR-like"/>
    <property type="match status" value="1"/>
</dbReference>
<protein>
    <submittedName>
        <fullName evidence="2">Flp pilus assembly protein TadD</fullName>
    </submittedName>
</protein>
<keyword evidence="1" id="KW-0812">Transmembrane</keyword>
<keyword evidence="1" id="KW-1133">Transmembrane helix</keyword>
<dbReference type="EMBL" id="JACHBT010000004">
    <property type="protein sequence ID" value="MBB6503983.1"/>
    <property type="molecule type" value="Genomic_DNA"/>
</dbReference>
<keyword evidence="1" id="KW-0472">Membrane</keyword>
<reference evidence="2 3" key="2">
    <citation type="submission" date="2020-08" db="EMBL/GenBank/DDBJ databases">
        <authorList>
            <person name="Partida-Martinez L."/>
            <person name="Huntemann M."/>
            <person name="Clum A."/>
            <person name="Wang J."/>
            <person name="Palaniappan K."/>
            <person name="Ritter S."/>
            <person name="Chen I.-M."/>
            <person name="Stamatis D."/>
            <person name="Reddy T."/>
            <person name="O'Malley R."/>
            <person name="Daum C."/>
            <person name="Shapiro N."/>
            <person name="Ivanova N."/>
            <person name="Kyrpides N."/>
            <person name="Woyke T."/>
        </authorList>
    </citation>
    <scope>NUCLEOTIDE SEQUENCE [LARGE SCALE GENOMIC DNA]</scope>
    <source>
        <strain evidence="2 3">AS3.13</strain>
    </source>
</reference>
<evidence type="ECO:0000313" key="2">
    <source>
        <dbReference type="EMBL" id="MBB6503983.1"/>
    </source>
</evidence>
<name>A0A7X0JAC6_9SPHN</name>
<proteinExistence type="predicted"/>
<dbReference type="RefSeq" id="WP_184504335.1">
    <property type="nucleotide sequence ID" value="NZ_JACHBT010000004.1"/>
</dbReference>
<dbReference type="Gene3D" id="1.25.40.10">
    <property type="entry name" value="Tetratricopeptide repeat domain"/>
    <property type="match status" value="1"/>
</dbReference>
<reference evidence="2 3" key="1">
    <citation type="submission" date="2020-08" db="EMBL/GenBank/DDBJ databases">
        <title>The Agave Microbiome: Exploring the role of microbial communities in plant adaptations to desert environments.</title>
        <authorList>
            <person name="Partida-Martinez L.P."/>
        </authorList>
    </citation>
    <scope>NUCLEOTIDE SEQUENCE [LARGE SCALE GENOMIC DNA]</scope>
    <source>
        <strain evidence="2 3">AS3.13</strain>
    </source>
</reference>
<sequence>MGFVALLLLAAAAFAAMAFWLRVDRLLWSMLGAALCLGGVGYAWQGRPMLGAAAPQRTTTTPPIDVEETQLRDSMFGRFSGDTAYLVAADAMTRSGNDNAAARVVLGGLSKLPQSFILWTWAGVTLAAEAGHRVSPPALLAFQQAARLAPEHPAPPYYLGFAYLEAGDVAKTRTLWARAVQLSPDGTPYRTEIARRLALLDRLIAAGAAR</sequence>
<organism evidence="2 3">
    <name type="scientific">Sphingomonas endophytica</name>
    <dbReference type="NCBI Taxonomy" id="869719"/>
    <lineage>
        <taxon>Bacteria</taxon>
        <taxon>Pseudomonadati</taxon>
        <taxon>Pseudomonadota</taxon>
        <taxon>Alphaproteobacteria</taxon>
        <taxon>Sphingomonadales</taxon>
        <taxon>Sphingomonadaceae</taxon>
        <taxon>Sphingomonas</taxon>
    </lineage>
</organism>
<comment type="caution">
    <text evidence="2">The sequence shown here is derived from an EMBL/GenBank/DDBJ whole genome shotgun (WGS) entry which is preliminary data.</text>
</comment>